<evidence type="ECO:0000256" key="2">
    <source>
        <dbReference type="ARBA" id="ARBA00022963"/>
    </source>
</evidence>
<dbReference type="Gramene" id="KGN62062">
    <property type="protein sequence ID" value="KGN62062"/>
    <property type="gene ID" value="Csa_2G294890"/>
</dbReference>
<dbReference type="eggNOG" id="KOG0513">
    <property type="taxonomic scope" value="Eukaryota"/>
</dbReference>
<dbReference type="GO" id="GO:0047372">
    <property type="term" value="F:monoacylglycerol lipase activity"/>
    <property type="evidence" value="ECO:0000318"/>
    <property type="project" value="GO_Central"/>
</dbReference>
<dbReference type="PANTHER" id="PTHR32176:SF99">
    <property type="entry name" value="PATATIN"/>
    <property type="match status" value="1"/>
</dbReference>
<comment type="similarity">
    <text evidence="1 5">Belongs to the patatin family.</text>
</comment>
<protein>
    <recommendedName>
        <fullName evidence="5">Patatin</fullName>
        <ecNumber evidence="5">3.1.1.-</ecNumber>
    </recommendedName>
</protein>
<comment type="function">
    <text evidence="5">Lipolytic acyl hydrolase (LAH).</text>
</comment>
<evidence type="ECO:0000313" key="8">
    <source>
        <dbReference type="Proteomes" id="UP000029981"/>
    </source>
</evidence>
<dbReference type="InterPro" id="IPR016035">
    <property type="entry name" value="Acyl_Trfase/lysoPLipase"/>
</dbReference>
<proteinExistence type="inferred from homology"/>
<reference evidence="7 8" key="1">
    <citation type="journal article" date="2009" name="Nat. Genet.">
        <title>The genome of the cucumber, Cucumis sativus L.</title>
        <authorList>
            <person name="Huang S."/>
            <person name="Li R."/>
            <person name="Zhang Z."/>
            <person name="Li L."/>
            <person name="Gu X."/>
            <person name="Fan W."/>
            <person name="Lucas W.J."/>
            <person name="Wang X."/>
            <person name="Xie B."/>
            <person name="Ni P."/>
            <person name="Ren Y."/>
            <person name="Zhu H."/>
            <person name="Li J."/>
            <person name="Lin K."/>
            <person name="Jin W."/>
            <person name="Fei Z."/>
            <person name="Li G."/>
            <person name="Staub J."/>
            <person name="Kilian A."/>
            <person name="van der Vossen E.A."/>
            <person name="Wu Y."/>
            <person name="Guo J."/>
            <person name="He J."/>
            <person name="Jia Z."/>
            <person name="Ren Y."/>
            <person name="Tian G."/>
            <person name="Lu Y."/>
            <person name="Ruan J."/>
            <person name="Qian W."/>
            <person name="Wang M."/>
            <person name="Huang Q."/>
            <person name="Li B."/>
            <person name="Xuan Z."/>
            <person name="Cao J."/>
            <person name="Asan"/>
            <person name="Wu Z."/>
            <person name="Zhang J."/>
            <person name="Cai Q."/>
            <person name="Bai Y."/>
            <person name="Zhao B."/>
            <person name="Han Y."/>
            <person name="Li Y."/>
            <person name="Li X."/>
            <person name="Wang S."/>
            <person name="Shi Q."/>
            <person name="Liu S."/>
            <person name="Cho W.K."/>
            <person name="Kim J.Y."/>
            <person name="Xu Y."/>
            <person name="Heller-Uszynska K."/>
            <person name="Miao H."/>
            <person name="Cheng Z."/>
            <person name="Zhang S."/>
            <person name="Wu J."/>
            <person name="Yang Y."/>
            <person name="Kang H."/>
            <person name="Li M."/>
            <person name="Liang H."/>
            <person name="Ren X."/>
            <person name="Shi Z."/>
            <person name="Wen M."/>
            <person name="Jian M."/>
            <person name="Yang H."/>
            <person name="Zhang G."/>
            <person name="Yang Z."/>
            <person name="Chen R."/>
            <person name="Liu S."/>
            <person name="Li J."/>
            <person name="Ma L."/>
            <person name="Liu H."/>
            <person name="Zhou Y."/>
            <person name="Zhao J."/>
            <person name="Fang X."/>
            <person name="Li G."/>
            <person name="Fang L."/>
            <person name="Li Y."/>
            <person name="Liu D."/>
            <person name="Zheng H."/>
            <person name="Zhang Y."/>
            <person name="Qin N."/>
            <person name="Li Z."/>
            <person name="Yang G."/>
            <person name="Yang S."/>
            <person name="Bolund L."/>
            <person name="Kristiansen K."/>
            <person name="Zheng H."/>
            <person name="Li S."/>
            <person name="Zhang X."/>
            <person name="Yang H."/>
            <person name="Wang J."/>
            <person name="Sun R."/>
            <person name="Zhang B."/>
            <person name="Jiang S."/>
            <person name="Wang J."/>
            <person name="Du Y."/>
            <person name="Li S."/>
        </authorList>
    </citation>
    <scope>NUCLEOTIDE SEQUENCE [LARGE SCALE GENOMIC DNA]</scope>
    <source>
        <strain evidence="8">cv. 9930</strain>
    </source>
</reference>
<dbReference type="PROSITE" id="PS51635">
    <property type="entry name" value="PNPLA"/>
    <property type="match status" value="1"/>
</dbReference>
<evidence type="ECO:0000259" key="6">
    <source>
        <dbReference type="PROSITE" id="PS51635"/>
    </source>
</evidence>
<evidence type="ECO:0000256" key="3">
    <source>
        <dbReference type="ARBA" id="ARBA00023098"/>
    </source>
</evidence>
<dbReference type="GO" id="GO:0016042">
    <property type="term" value="P:lipid catabolic process"/>
    <property type="evidence" value="ECO:0007669"/>
    <property type="project" value="UniProtKB-KW"/>
</dbReference>
<organism evidence="7 8">
    <name type="scientific">Cucumis sativus</name>
    <name type="common">Cucumber</name>
    <dbReference type="NCBI Taxonomy" id="3659"/>
    <lineage>
        <taxon>Eukaryota</taxon>
        <taxon>Viridiplantae</taxon>
        <taxon>Streptophyta</taxon>
        <taxon>Embryophyta</taxon>
        <taxon>Tracheophyta</taxon>
        <taxon>Spermatophyta</taxon>
        <taxon>Magnoliopsida</taxon>
        <taxon>eudicotyledons</taxon>
        <taxon>Gunneridae</taxon>
        <taxon>Pentapetalae</taxon>
        <taxon>rosids</taxon>
        <taxon>fabids</taxon>
        <taxon>Cucurbitales</taxon>
        <taxon>Cucurbitaceae</taxon>
        <taxon>Benincaseae</taxon>
        <taxon>Cucumis</taxon>
    </lineage>
</organism>
<keyword evidence="2 5" id="KW-0442">Lipid degradation</keyword>
<keyword evidence="3 5" id="KW-0443">Lipid metabolism</keyword>
<dbReference type="Pfam" id="PF01734">
    <property type="entry name" value="Patatin"/>
    <property type="match status" value="1"/>
</dbReference>
<dbReference type="AlphaFoldDB" id="A0A0A0LMS8"/>
<feature type="short sequence motif" description="DGA/G" evidence="4">
    <location>
        <begin position="142"/>
        <end position="144"/>
    </location>
</feature>
<reference evidence="7 8" key="4">
    <citation type="journal article" date="2011" name="BMC Genomics">
        <title>RNA-Seq improves annotation of protein-coding genes in the cucumber genome.</title>
        <authorList>
            <person name="Li Z."/>
            <person name="Zhang Z."/>
            <person name="Yan P."/>
            <person name="Huang S."/>
            <person name="Fei Z."/>
            <person name="Lin K."/>
        </authorList>
    </citation>
    <scope>NUCLEOTIDE SEQUENCE [LARGE SCALE GENOMIC DNA]</scope>
    <source>
        <strain evidence="8">cv. 9930</strain>
    </source>
</reference>
<dbReference type="GO" id="GO:0004620">
    <property type="term" value="F:phospholipase activity"/>
    <property type="evidence" value="ECO:0000318"/>
    <property type="project" value="GO_Central"/>
</dbReference>
<gene>
    <name evidence="7" type="ORF">Csa_2G294890</name>
</gene>
<evidence type="ECO:0000256" key="4">
    <source>
        <dbReference type="PROSITE-ProRule" id="PRU01161"/>
    </source>
</evidence>
<comment type="domain">
    <text evidence="5">The nitrogen atoms of the two glycine residues in the GGXR motif define the oxyanion hole, and stabilize the oxyanion that forms during the nucleophilic attack by the catalytic serine during substrate cleavage.</text>
</comment>
<accession>A0A0A0LMS8</accession>
<dbReference type="PANTHER" id="PTHR32176">
    <property type="entry name" value="XYLOSE ISOMERASE"/>
    <property type="match status" value="1"/>
</dbReference>
<name>A0A0A0LMS8_CUCSA</name>
<evidence type="ECO:0000313" key="7">
    <source>
        <dbReference type="EMBL" id="KGN62062.1"/>
    </source>
</evidence>
<keyword evidence="8" id="KW-1185">Reference proteome</keyword>
<dbReference type="EC" id="3.1.1.-" evidence="5"/>
<dbReference type="SUPFAM" id="SSF52151">
    <property type="entry name" value="FabD/lysophospholipase-like"/>
    <property type="match status" value="1"/>
</dbReference>
<keyword evidence="5" id="KW-0378">Hydrolase</keyword>
<reference evidence="7 8" key="3">
    <citation type="journal article" date="2010" name="BMC Genomics">
        <title>Transcriptome sequencing and comparative analysis of cucumber flowers with different sex types.</title>
        <authorList>
            <person name="Guo S."/>
            <person name="Zheng Y."/>
            <person name="Joung J.G."/>
            <person name="Liu S."/>
            <person name="Zhang Z."/>
            <person name="Crasta O.R."/>
            <person name="Sobral B.W."/>
            <person name="Xu Y."/>
            <person name="Huang S."/>
            <person name="Fei Z."/>
        </authorList>
    </citation>
    <scope>NUCLEOTIDE SEQUENCE [LARGE SCALE GENOMIC DNA]</scope>
    <source>
        <strain evidence="8">cv. 9930</strain>
    </source>
</reference>
<comment type="caution">
    <text evidence="4">Lacks conserved residue(s) required for the propagation of feature annotation.</text>
</comment>
<reference evidence="7 8" key="2">
    <citation type="journal article" date="2009" name="PLoS ONE">
        <title>An integrated genetic and cytogenetic map of the cucumber genome.</title>
        <authorList>
            <person name="Ren Y."/>
            <person name="Zhang Z."/>
            <person name="Liu J."/>
            <person name="Staub J.E."/>
            <person name="Han Y."/>
            <person name="Cheng Z."/>
            <person name="Li X."/>
            <person name="Lu J."/>
            <person name="Miao H."/>
            <person name="Kang H."/>
            <person name="Xie B."/>
            <person name="Gu X."/>
            <person name="Wang X."/>
            <person name="Du Y."/>
            <person name="Jin W."/>
            <person name="Huang S."/>
        </authorList>
    </citation>
    <scope>NUCLEOTIDE SEQUENCE [LARGE SCALE GENOMIC DNA]</scope>
    <source>
        <strain evidence="8">cv. 9930</strain>
    </source>
</reference>
<evidence type="ECO:0000256" key="1">
    <source>
        <dbReference type="ARBA" id="ARBA00010240"/>
    </source>
</evidence>
<sequence>MPDSELDSGKGEYRTILSIDGGGIRGIIPGVILKFLDNPLKSVTDVFWKFWGPRYKGDYLKDLLKKELGDNTLKETITPVIIPTYDINRLFPLIFTTAEAKIDESKNAKLLDVCLSTSAAPTYLPCHEFETNGNSRKFNMIDGGVAANNPTLTAILNERKEMILRRQLETEKNKEAALKITPKRMLILSLGTGSFKKVGKYNAANSSTWGLFGWVQKNKTSPIIDIFRDASADMVDIHVGTIFQYDHDLHKNDPDKRNHTRKKDYLRIQAQNLTGDLCSVDISTEKNLRDLETVGEKLLDERVSRVNLKTGEFEELRHKKETDGEALLEEFEGLPVKKGTNRHALIEFAKLLSEERKLRQSS</sequence>
<dbReference type="EMBL" id="CM002923">
    <property type="protein sequence ID" value="KGN62062.1"/>
    <property type="molecule type" value="Genomic_DNA"/>
</dbReference>
<evidence type="ECO:0000256" key="5">
    <source>
        <dbReference type="RuleBase" id="RU361262"/>
    </source>
</evidence>
<dbReference type="Gene3D" id="3.40.1090.10">
    <property type="entry name" value="Cytosolic phospholipase A2 catalytic domain"/>
    <property type="match status" value="2"/>
</dbReference>
<dbReference type="InterPro" id="IPR002641">
    <property type="entry name" value="PNPLA_dom"/>
</dbReference>
<dbReference type="Proteomes" id="UP000029981">
    <property type="component" value="Chromosome 2"/>
</dbReference>
<feature type="domain" description="PNPLA" evidence="6">
    <location>
        <begin position="1"/>
        <end position="155"/>
    </location>
</feature>